<dbReference type="GO" id="GO:0045338">
    <property type="term" value="P:farnesyl diphosphate metabolic process"/>
    <property type="evidence" value="ECO:0007669"/>
    <property type="project" value="InterPro"/>
</dbReference>
<feature type="compositionally biased region" description="Polar residues" evidence="6">
    <location>
        <begin position="74"/>
        <end position="93"/>
    </location>
</feature>
<dbReference type="NCBIfam" id="TIGR01559">
    <property type="entry name" value="squal_synth"/>
    <property type="match status" value="1"/>
</dbReference>
<dbReference type="EC" id="2.5.1.21" evidence="3 5"/>
<dbReference type="GO" id="GO:0055056">
    <property type="term" value="F:D-glucose transmembrane transporter activity"/>
    <property type="evidence" value="ECO:0007669"/>
    <property type="project" value="UniProtKB-UniRule"/>
</dbReference>
<comment type="function">
    <text evidence="5">Catalyzes the condensation of 2 farnesyl pyrophosphate (FPP) moieties to form squalene.</text>
</comment>
<protein>
    <recommendedName>
        <fullName evidence="3 5">Squalene synthase</fullName>
        <shortName evidence="5">SQS</shortName>
        <shortName evidence="5">SS</shortName>
        <ecNumber evidence="3 5">2.5.1.21</ecNumber>
    </recommendedName>
</protein>
<dbReference type="OrthoDB" id="510307at2759"/>
<dbReference type="Pfam" id="PF00494">
    <property type="entry name" value="SQS_PSY"/>
    <property type="match status" value="1"/>
</dbReference>
<reference evidence="7" key="1">
    <citation type="submission" date="2020-06" db="EMBL/GenBank/DDBJ databases">
        <authorList>
            <consortium name="Plant Systems Biology data submission"/>
        </authorList>
    </citation>
    <scope>NUCLEOTIDE SEQUENCE</scope>
    <source>
        <strain evidence="7">D6</strain>
    </source>
</reference>
<evidence type="ECO:0000256" key="4">
    <source>
        <dbReference type="ARBA" id="ARBA00022679"/>
    </source>
</evidence>
<dbReference type="GO" id="GO:0008610">
    <property type="term" value="P:lipid biosynthetic process"/>
    <property type="evidence" value="ECO:0007669"/>
    <property type="project" value="InterPro"/>
</dbReference>
<organism evidence="7 8">
    <name type="scientific">Seminavis robusta</name>
    <dbReference type="NCBI Taxonomy" id="568900"/>
    <lineage>
        <taxon>Eukaryota</taxon>
        <taxon>Sar</taxon>
        <taxon>Stramenopiles</taxon>
        <taxon>Ochrophyta</taxon>
        <taxon>Bacillariophyta</taxon>
        <taxon>Bacillariophyceae</taxon>
        <taxon>Bacillariophycidae</taxon>
        <taxon>Naviculales</taxon>
        <taxon>Naviculaceae</taxon>
        <taxon>Seminavis</taxon>
    </lineage>
</organism>
<comment type="pathway">
    <text evidence="5">Terpene metabolism; lanosterol biosynthesis; lanosterol from farnesyl diphosphate: step 1/3.</text>
</comment>
<evidence type="ECO:0000256" key="3">
    <source>
        <dbReference type="ARBA" id="ARBA00012373"/>
    </source>
</evidence>
<evidence type="ECO:0000313" key="7">
    <source>
        <dbReference type="EMBL" id="CAB9496212.1"/>
    </source>
</evidence>
<feature type="region of interest" description="Disordered" evidence="6">
    <location>
        <begin position="49"/>
        <end position="93"/>
    </location>
</feature>
<dbReference type="PROSITE" id="PS01044">
    <property type="entry name" value="SQUALEN_PHYTOEN_SYN_1"/>
    <property type="match status" value="1"/>
</dbReference>
<name>A0A9N8H1D7_9STRA</name>
<evidence type="ECO:0000256" key="2">
    <source>
        <dbReference type="ARBA" id="ARBA00006251"/>
    </source>
</evidence>
<sequence>MAKVTGRSRRRSSPAQPVTGMVMLLKAALLVVAASLIFGQHGIVQALDRPSPSIHMPGPTHVTKTTKRRRSSQLEKSTLFNIPPGGNQNQQTAVPKQGAYGKIKIHKEPLLLSLILHPDEFLYAILLIAKNKLQRNNTPQVVPPELQDDLTFCNEILGKVSRSFATVIRQLPESLRIDVVIFYLVLRGLDTIEDEPTATKNNKDKMQLLKSFAQKALSSTSKQDRFHVEGVGHGDERRLLEQFPRVQAIYRHCVLPHSQQIIADITQRMGAGMAETVGKDLTQGTTNELQYNQYCHYVAGLVGEGLSRLFAASQLEESYFASELYLSDEMGLFLQKTNIIRDYLEDYVEGRTFWPQTIWMKHANQSQDLGYFMQNHNSDNAKRCLHDMIANALEHVPACLTYLRGLQCPSIFRFCAIPQVMAMATLAKCYDNANVFTGVVKIRKGLSAKLILKANTLDGVYAIFYQQAKWMEQKALKSKSVVEKEALLDAIDIICAITEPAYRRQQRAKLWPMLFVSAVVACQFVPGLTLVLLAMALVNYYLGPFLTVP</sequence>
<dbReference type="SFLD" id="SFLDS00005">
    <property type="entry name" value="Isoprenoid_Synthase_Type_I"/>
    <property type="match status" value="1"/>
</dbReference>
<dbReference type="InterPro" id="IPR044844">
    <property type="entry name" value="Trans_IPPS_euk-type"/>
</dbReference>
<gene>
    <name evidence="7" type="ORF">SEMRO_2_G001880.1</name>
</gene>
<dbReference type="AlphaFoldDB" id="A0A9N8H1D7"/>
<dbReference type="InterPro" id="IPR019845">
    <property type="entry name" value="Squalene/phytoene_synthase_CS"/>
</dbReference>
<dbReference type="FunFam" id="1.10.600.10:FF:000023">
    <property type="entry name" value="Squalene synthase"/>
    <property type="match status" value="1"/>
</dbReference>
<evidence type="ECO:0000256" key="5">
    <source>
        <dbReference type="RuleBase" id="RU368088"/>
    </source>
</evidence>
<evidence type="ECO:0000313" key="8">
    <source>
        <dbReference type="Proteomes" id="UP001153069"/>
    </source>
</evidence>
<dbReference type="GO" id="GO:0005789">
    <property type="term" value="C:endoplasmic reticulum membrane"/>
    <property type="evidence" value="ECO:0007669"/>
    <property type="project" value="TreeGrafter"/>
</dbReference>
<proteinExistence type="inferred from homology"/>
<dbReference type="InterPro" id="IPR008949">
    <property type="entry name" value="Isoprenoid_synthase_dom_sf"/>
</dbReference>
<keyword evidence="5" id="KW-1133">Transmembrane helix</keyword>
<feature type="transmembrane region" description="Helical" evidence="5">
    <location>
        <begin position="513"/>
        <end position="542"/>
    </location>
</feature>
<dbReference type="Proteomes" id="UP001153069">
    <property type="component" value="Unassembled WGS sequence"/>
</dbReference>
<comment type="cofactor">
    <cofactor evidence="1 5">
        <name>Mg(2+)</name>
        <dbReference type="ChEBI" id="CHEBI:18420"/>
    </cofactor>
</comment>
<dbReference type="SUPFAM" id="SSF48576">
    <property type="entry name" value="Terpenoid synthases"/>
    <property type="match status" value="1"/>
</dbReference>
<dbReference type="CDD" id="cd00683">
    <property type="entry name" value="Trans_IPPS_HH"/>
    <property type="match status" value="1"/>
</dbReference>
<dbReference type="InterPro" id="IPR006449">
    <property type="entry name" value="Squal_synth-like"/>
</dbReference>
<dbReference type="EMBL" id="CAICTM010000002">
    <property type="protein sequence ID" value="CAB9496212.1"/>
    <property type="molecule type" value="Genomic_DNA"/>
</dbReference>
<comment type="catalytic activity">
    <reaction evidence="5">
        <text>2 (2E,6E)-farnesyl diphosphate + NADH + H(+) = squalene + 2 diphosphate + NAD(+)</text>
        <dbReference type="Rhea" id="RHEA:32299"/>
        <dbReference type="ChEBI" id="CHEBI:15378"/>
        <dbReference type="ChEBI" id="CHEBI:15440"/>
        <dbReference type="ChEBI" id="CHEBI:33019"/>
        <dbReference type="ChEBI" id="CHEBI:57540"/>
        <dbReference type="ChEBI" id="CHEBI:57945"/>
        <dbReference type="ChEBI" id="CHEBI:175763"/>
        <dbReference type="EC" id="2.5.1.21"/>
    </reaction>
</comment>
<dbReference type="SFLD" id="SFLDG01018">
    <property type="entry name" value="Squalene/Phytoene_Synthase_Lik"/>
    <property type="match status" value="1"/>
</dbReference>
<keyword evidence="5" id="KW-0812">Transmembrane</keyword>
<dbReference type="PROSITE" id="PS01045">
    <property type="entry name" value="SQUALEN_PHYTOEN_SYN_2"/>
    <property type="match status" value="1"/>
</dbReference>
<dbReference type="InterPro" id="IPR002060">
    <property type="entry name" value="Squ/phyt_synthse"/>
</dbReference>
<dbReference type="PANTHER" id="PTHR11626:SF2">
    <property type="entry name" value="SQUALENE SYNTHASE"/>
    <property type="match status" value="1"/>
</dbReference>
<accession>A0A9N8H1D7</accession>
<evidence type="ECO:0000256" key="6">
    <source>
        <dbReference type="SAM" id="MobiDB-lite"/>
    </source>
</evidence>
<dbReference type="GO" id="GO:0051996">
    <property type="term" value="F:squalene synthase [NAD(P)H] activity"/>
    <property type="evidence" value="ECO:0007669"/>
    <property type="project" value="UniProtKB-UniRule"/>
</dbReference>
<comment type="similarity">
    <text evidence="2 5">Belongs to the phytoene/squalene synthase family.</text>
</comment>
<comment type="caution">
    <text evidence="7">The sequence shown here is derived from an EMBL/GenBank/DDBJ whole genome shotgun (WGS) entry which is preliminary data.</text>
</comment>
<keyword evidence="8" id="KW-1185">Reference proteome</keyword>
<evidence type="ECO:0000256" key="1">
    <source>
        <dbReference type="ARBA" id="ARBA00001946"/>
    </source>
</evidence>
<keyword evidence="4 5" id="KW-0808">Transferase</keyword>
<comment type="catalytic activity">
    <reaction evidence="5">
        <text>2 (2E,6E)-farnesyl diphosphate + NADPH + H(+) = squalene + 2 diphosphate + NADP(+)</text>
        <dbReference type="Rhea" id="RHEA:32295"/>
        <dbReference type="ChEBI" id="CHEBI:15378"/>
        <dbReference type="ChEBI" id="CHEBI:15440"/>
        <dbReference type="ChEBI" id="CHEBI:33019"/>
        <dbReference type="ChEBI" id="CHEBI:57783"/>
        <dbReference type="ChEBI" id="CHEBI:58349"/>
        <dbReference type="ChEBI" id="CHEBI:175763"/>
        <dbReference type="EC" id="2.5.1.21"/>
    </reaction>
</comment>
<dbReference type="InterPro" id="IPR033904">
    <property type="entry name" value="Trans_IPPS_HH"/>
</dbReference>
<keyword evidence="5" id="KW-0472">Membrane</keyword>
<dbReference type="PANTHER" id="PTHR11626">
    <property type="entry name" value="FARNESYL-DIPHOSPHATE FARNESYLTRANSFERASE"/>
    <property type="match status" value="1"/>
</dbReference>
<dbReference type="Gene3D" id="1.10.600.10">
    <property type="entry name" value="Farnesyl Diphosphate Synthase"/>
    <property type="match status" value="1"/>
</dbReference>